<feature type="region of interest" description="Disordered" evidence="1">
    <location>
        <begin position="1"/>
        <end position="23"/>
    </location>
</feature>
<dbReference type="EMBL" id="JBFXLR010000031">
    <property type="protein sequence ID" value="KAL2846820.1"/>
    <property type="molecule type" value="Genomic_DNA"/>
</dbReference>
<dbReference type="RefSeq" id="XP_070897404.1">
    <property type="nucleotide sequence ID" value="XM_071046112.1"/>
</dbReference>
<feature type="compositionally biased region" description="Basic and acidic residues" evidence="1">
    <location>
        <begin position="1"/>
        <end position="14"/>
    </location>
</feature>
<name>A0ABR4K3C0_9EURO</name>
<dbReference type="Proteomes" id="UP001610444">
    <property type="component" value="Unassembled WGS sequence"/>
</dbReference>
<proteinExistence type="predicted"/>
<protein>
    <submittedName>
        <fullName evidence="2">Uncharacterized protein</fullName>
    </submittedName>
</protein>
<sequence length="144" mass="16372">MYEDGRPSQFREKTSGSLSSGKSSSYLEFAKPLSTKEYQDKAFYTTRGDPSSVFINEVIRVLNLTGTAEGLFIGNLVPSREDWFWFCLGPYSGFEFKEIEADTYEHCDLYMRHPTKPNLWAFKVGSNDLVVLSNGYKISPLEVP</sequence>
<accession>A0ABR4K3C0</accession>
<dbReference type="GeneID" id="98161276"/>
<keyword evidence="3" id="KW-1185">Reference proteome</keyword>
<comment type="caution">
    <text evidence="2">The sequence shown here is derived from an EMBL/GenBank/DDBJ whole genome shotgun (WGS) entry which is preliminary data.</text>
</comment>
<evidence type="ECO:0000313" key="2">
    <source>
        <dbReference type="EMBL" id="KAL2846820.1"/>
    </source>
</evidence>
<gene>
    <name evidence="2" type="ORF">BJX68DRAFT_268530</name>
</gene>
<reference evidence="2 3" key="1">
    <citation type="submission" date="2024-07" db="EMBL/GenBank/DDBJ databases">
        <title>Section-level genome sequencing and comparative genomics of Aspergillus sections Usti and Cavernicolus.</title>
        <authorList>
            <consortium name="Lawrence Berkeley National Laboratory"/>
            <person name="Nybo J.L."/>
            <person name="Vesth T.C."/>
            <person name="Theobald S."/>
            <person name="Frisvad J.C."/>
            <person name="Larsen T.O."/>
            <person name="Kjaerboelling I."/>
            <person name="Rothschild-Mancinelli K."/>
            <person name="Lyhne E.K."/>
            <person name="Kogle M.E."/>
            <person name="Barry K."/>
            <person name="Clum A."/>
            <person name="Na H."/>
            <person name="Ledsgaard L."/>
            <person name="Lin J."/>
            <person name="Lipzen A."/>
            <person name="Kuo A."/>
            <person name="Riley R."/>
            <person name="Mondo S."/>
            <person name="LaButti K."/>
            <person name="Haridas S."/>
            <person name="Pangalinan J."/>
            <person name="Salamov A.A."/>
            <person name="Simmons B.A."/>
            <person name="Magnuson J.K."/>
            <person name="Chen J."/>
            <person name="Drula E."/>
            <person name="Henrissat B."/>
            <person name="Wiebenga A."/>
            <person name="Lubbers R.J."/>
            <person name="Gomes A.C."/>
            <person name="Macurrencykelacurrency M.R."/>
            <person name="Stajich J."/>
            <person name="Grigoriev I.V."/>
            <person name="Mortensen U.H."/>
            <person name="De vries R.P."/>
            <person name="Baker S.E."/>
            <person name="Andersen M.R."/>
        </authorList>
    </citation>
    <scope>NUCLEOTIDE SEQUENCE [LARGE SCALE GENOMIC DNA]</scope>
    <source>
        <strain evidence="2 3">CBS 756.74</strain>
    </source>
</reference>
<evidence type="ECO:0000313" key="3">
    <source>
        <dbReference type="Proteomes" id="UP001610444"/>
    </source>
</evidence>
<evidence type="ECO:0000256" key="1">
    <source>
        <dbReference type="SAM" id="MobiDB-lite"/>
    </source>
</evidence>
<organism evidence="2 3">
    <name type="scientific">Aspergillus pseudodeflectus</name>
    <dbReference type="NCBI Taxonomy" id="176178"/>
    <lineage>
        <taxon>Eukaryota</taxon>
        <taxon>Fungi</taxon>
        <taxon>Dikarya</taxon>
        <taxon>Ascomycota</taxon>
        <taxon>Pezizomycotina</taxon>
        <taxon>Eurotiomycetes</taxon>
        <taxon>Eurotiomycetidae</taxon>
        <taxon>Eurotiales</taxon>
        <taxon>Aspergillaceae</taxon>
        <taxon>Aspergillus</taxon>
        <taxon>Aspergillus subgen. Nidulantes</taxon>
    </lineage>
</organism>